<gene>
    <name evidence="3" type="primary">rutB</name>
    <name evidence="3" type="ORF">KBTEX_02645</name>
</gene>
<evidence type="ECO:0000256" key="1">
    <source>
        <dbReference type="ARBA" id="ARBA00022801"/>
    </source>
</evidence>
<dbReference type="PANTHER" id="PTHR43540:SF1">
    <property type="entry name" value="ISOCHORISMATASE HYDROLASE"/>
    <property type="match status" value="1"/>
</dbReference>
<dbReference type="Pfam" id="PF00857">
    <property type="entry name" value="Isochorismatase"/>
    <property type="match status" value="1"/>
</dbReference>
<dbReference type="InterPro" id="IPR036380">
    <property type="entry name" value="Isochorismatase-like_sf"/>
</dbReference>
<dbReference type="InterPro" id="IPR050272">
    <property type="entry name" value="Isochorismatase-like_hydrls"/>
</dbReference>
<protein>
    <submittedName>
        <fullName evidence="3">Peroxyureidoacrylate/ureidoacrylate amidohydrolase RutB</fullName>
        <ecNumber evidence="3">3.5.1.110</ecNumber>
    </submittedName>
</protein>
<dbReference type="CDD" id="cd00431">
    <property type="entry name" value="cysteine_hydrolases"/>
    <property type="match status" value="1"/>
</dbReference>
<reference evidence="3" key="1">
    <citation type="submission" date="2019-06" db="EMBL/GenBank/DDBJ databases">
        <authorList>
            <person name="Murdoch R.W."/>
            <person name="Fathepure B."/>
        </authorList>
    </citation>
    <scope>NUCLEOTIDE SEQUENCE</scope>
</reference>
<dbReference type="AlphaFoldDB" id="A0A5B8RDY4"/>
<dbReference type="Gene3D" id="3.40.50.850">
    <property type="entry name" value="Isochorismatase-like"/>
    <property type="match status" value="1"/>
</dbReference>
<keyword evidence="1 3" id="KW-0378">Hydrolase</keyword>
<evidence type="ECO:0000313" key="3">
    <source>
        <dbReference type="EMBL" id="QEA06313.1"/>
    </source>
</evidence>
<dbReference type="SUPFAM" id="SSF52499">
    <property type="entry name" value="Isochorismatase-like hydrolases"/>
    <property type="match status" value="1"/>
</dbReference>
<dbReference type="InterPro" id="IPR000868">
    <property type="entry name" value="Isochorismatase-like_dom"/>
</dbReference>
<dbReference type="GO" id="GO:0016787">
    <property type="term" value="F:hydrolase activity"/>
    <property type="evidence" value="ECO:0007669"/>
    <property type="project" value="UniProtKB-KW"/>
</dbReference>
<feature type="domain" description="Isochorismatase-like" evidence="2">
    <location>
        <begin position="25"/>
        <end position="224"/>
    </location>
</feature>
<dbReference type="EMBL" id="MN079136">
    <property type="protein sequence ID" value="QEA06313.1"/>
    <property type="molecule type" value="Genomic_DNA"/>
</dbReference>
<organism evidence="3">
    <name type="scientific">uncultured organism</name>
    <dbReference type="NCBI Taxonomy" id="155900"/>
    <lineage>
        <taxon>unclassified sequences</taxon>
        <taxon>environmental samples</taxon>
    </lineage>
</organism>
<name>A0A5B8RDY4_9ZZZZ</name>
<dbReference type="EC" id="3.5.1.110" evidence="3"/>
<dbReference type="PANTHER" id="PTHR43540">
    <property type="entry name" value="PEROXYUREIDOACRYLATE/UREIDOACRYLATE AMIDOHYDROLASE-RELATED"/>
    <property type="match status" value="1"/>
</dbReference>
<accession>A0A5B8RDY4</accession>
<proteinExistence type="predicted"/>
<sequence>MTDALSPLFDLVPAVDLSRRERMALMIIDMQYHDASPARGLGRAIQAVAPGAMDYYNERLEGVTVPAIRRMLEFFRREGIAVVHLVLGSRYQDLRECPPRFREWTRNLERVTGARDIWWSGNPDFAVRDELAPIEGETVVRKTTNGGFNGSGLDDVLRRMDIDTLVVAGVVTSACVETTVRDAADRGYHCALVDEATADYDPEMHRATLKAFALNFGRVVDSADALIEAVDRGATV</sequence>
<evidence type="ECO:0000259" key="2">
    <source>
        <dbReference type="Pfam" id="PF00857"/>
    </source>
</evidence>